<sequence length="216" mass="24412">MLANAPHQTCPGGGQAHVLGQLQQLSPNVIVVYGNHHSAHNREVLWLLQHFQVIHRLNIVLSYPPDDKGNFQYLMQDVTYLPRVTFLALYVMNEGHAFGARSCHVLRLCTGIRKLSMVLLTCRNFEAQSTCPSGCICDQPTNWKIEKLSLNCLQEVEITGLKGADHEVAFLERLFNWAGVLKKLRITFDHTVSKSKAKELCQRLSSTARPETLMEF</sequence>
<dbReference type="OrthoDB" id="689532at2759"/>
<evidence type="ECO:0000313" key="2">
    <source>
        <dbReference type="Proteomes" id="UP000324897"/>
    </source>
</evidence>
<feature type="non-terminal residue" evidence="1">
    <location>
        <position position="1"/>
    </location>
</feature>
<dbReference type="AlphaFoldDB" id="A0A5J9T821"/>
<accession>A0A5J9T821</accession>
<dbReference type="Gramene" id="TVU07462">
    <property type="protein sequence ID" value="TVU07462"/>
    <property type="gene ID" value="EJB05_47520"/>
</dbReference>
<proteinExistence type="predicted"/>
<reference evidence="1 2" key="1">
    <citation type="journal article" date="2019" name="Sci. Rep.">
        <title>A high-quality genome of Eragrostis curvula grass provides insights into Poaceae evolution and supports new strategies to enhance forage quality.</title>
        <authorList>
            <person name="Carballo J."/>
            <person name="Santos B.A.C.M."/>
            <person name="Zappacosta D."/>
            <person name="Garbus I."/>
            <person name="Selva J.P."/>
            <person name="Gallo C.A."/>
            <person name="Diaz A."/>
            <person name="Albertini E."/>
            <person name="Caccamo M."/>
            <person name="Echenique V."/>
        </authorList>
    </citation>
    <scope>NUCLEOTIDE SEQUENCE [LARGE SCALE GENOMIC DNA]</scope>
    <source>
        <strain evidence="2">cv. Victoria</strain>
        <tissue evidence="1">Leaf</tissue>
    </source>
</reference>
<dbReference type="InterPro" id="IPR055312">
    <property type="entry name" value="FBL15-like"/>
</dbReference>
<comment type="caution">
    <text evidence="1">The sequence shown here is derived from an EMBL/GenBank/DDBJ whole genome shotgun (WGS) entry which is preliminary data.</text>
</comment>
<protein>
    <recommendedName>
        <fullName evidence="3">FBD domain-containing protein</fullName>
    </recommendedName>
</protein>
<dbReference type="EMBL" id="RWGY01000045">
    <property type="protein sequence ID" value="TVU07462.1"/>
    <property type="molecule type" value="Genomic_DNA"/>
</dbReference>
<evidence type="ECO:0000313" key="1">
    <source>
        <dbReference type="EMBL" id="TVU07462.1"/>
    </source>
</evidence>
<dbReference type="Proteomes" id="UP000324897">
    <property type="component" value="Unassembled WGS sequence"/>
</dbReference>
<keyword evidence="2" id="KW-1185">Reference proteome</keyword>
<dbReference type="PANTHER" id="PTHR34709">
    <property type="entry name" value="OS10G0396666 PROTEIN"/>
    <property type="match status" value="1"/>
</dbReference>
<name>A0A5J9T821_9POAL</name>
<organism evidence="1 2">
    <name type="scientific">Eragrostis curvula</name>
    <name type="common">weeping love grass</name>
    <dbReference type="NCBI Taxonomy" id="38414"/>
    <lineage>
        <taxon>Eukaryota</taxon>
        <taxon>Viridiplantae</taxon>
        <taxon>Streptophyta</taxon>
        <taxon>Embryophyta</taxon>
        <taxon>Tracheophyta</taxon>
        <taxon>Spermatophyta</taxon>
        <taxon>Magnoliopsida</taxon>
        <taxon>Liliopsida</taxon>
        <taxon>Poales</taxon>
        <taxon>Poaceae</taxon>
        <taxon>PACMAD clade</taxon>
        <taxon>Chloridoideae</taxon>
        <taxon>Eragrostideae</taxon>
        <taxon>Eragrostidinae</taxon>
        <taxon>Eragrostis</taxon>
    </lineage>
</organism>
<gene>
    <name evidence="1" type="ORF">EJB05_47520</name>
</gene>
<evidence type="ECO:0008006" key="3">
    <source>
        <dbReference type="Google" id="ProtNLM"/>
    </source>
</evidence>
<dbReference type="PANTHER" id="PTHR34709:SF61">
    <property type="entry name" value="OS07G0229100 PROTEIN"/>
    <property type="match status" value="1"/>
</dbReference>